<dbReference type="VEuPathDB" id="FungiDB:CDV56_105036"/>
<dbReference type="STRING" id="41047.A0A397GXT9"/>
<comment type="caution">
    <text evidence="1">The sequence shown here is derived from an EMBL/GenBank/DDBJ whole genome shotgun (WGS) entry which is preliminary data.</text>
</comment>
<dbReference type="EMBL" id="NKHU02000113">
    <property type="protein sequence ID" value="RHZ54236.1"/>
    <property type="molecule type" value="Genomic_DNA"/>
</dbReference>
<organism evidence="1 2">
    <name type="scientific">Aspergillus thermomutatus</name>
    <name type="common">Neosartorya pseudofischeri</name>
    <dbReference type="NCBI Taxonomy" id="41047"/>
    <lineage>
        <taxon>Eukaryota</taxon>
        <taxon>Fungi</taxon>
        <taxon>Dikarya</taxon>
        <taxon>Ascomycota</taxon>
        <taxon>Pezizomycotina</taxon>
        <taxon>Eurotiomycetes</taxon>
        <taxon>Eurotiomycetidae</taxon>
        <taxon>Eurotiales</taxon>
        <taxon>Aspergillaceae</taxon>
        <taxon>Aspergillus</taxon>
        <taxon>Aspergillus subgen. Fumigati</taxon>
    </lineage>
</organism>
<protein>
    <submittedName>
        <fullName evidence="1">Uncharacterized protein</fullName>
    </submittedName>
</protein>
<gene>
    <name evidence="1" type="ORF">CDV56_105036</name>
</gene>
<dbReference type="OrthoDB" id="3945550at2759"/>
<dbReference type="SUPFAM" id="SSF52047">
    <property type="entry name" value="RNI-like"/>
    <property type="match status" value="1"/>
</dbReference>
<name>A0A397GXT9_ASPTH</name>
<proteinExistence type="predicted"/>
<dbReference type="AlphaFoldDB" id="A0A397GXT9"/>
<accession>A0A397GXT9</accession>
<dbReference type="Gene3D" id="3.80.10.10">
    <property type="entry name" value="Ribonuclease Inhibitor"/>
    <property type="match status" value="1"/>
</dbReference>
<keyword evidence="2" id="KW-1185">Reference proteome</keyword>
<sequence length="610" mass="70022">MDDLPFEIKHMICASAMATSRKTLQELSLVNHTWYQAAVPVLYERLQLCLTTTEELKEDVEQLLKHPLRKQYLRYLRRLDLVGASGKKSLQLAAEQEAAEGPIMLDDFLDRELWQRHTFRLCRRDTTTPDHAPLARFIASVSSLREVNYVRALRFPQEVLDVLHKYHPSCKLNLLYFYLQAWKHQGLSDRDMAVVTSPCLHSIRCYYYRNARNDEVIESAILRSLSLAPNLKKVDLVLVPEIHFVDQRIYAFEPTDGASTAVARLETLSFSLNTVMSVQRFNQWRQKTNIEHLRTWSIGYIDEPALARTICAVAPSFQRLERLSLNLQVTPRRSREYWRSVEEMMMALRPLKGLWLVGNRNAPFLSKVLSRHGATLQSLGLDSRNIEHDIRPQEQTRPYYNAQEIARFAKKCPVLRELHVTVHRVQGRAPEVKAYKALGGFPSLVHLCVELDCVPSADDPDDNVDLRSMPGGIPDYGFAVIQKARALCINAAIDEPLAESIFNTILTSQSTRRLASLRLLPTCDNRPGTLDICSRGRSKCLLNCFAVTRSSNSNPGVLNINRVCEPPRWSEYHPPRHVTHFDDRLDFLRSLVMVWIWPNDNITSFPLQDV</sequence>
<evidence type="ECO:0000313" key="1">
    <source>
        <dbReference type="EMBL" id="RHZ54236.1"/>
    </source>
</evidence>
<evidence type="ECO:0000313" key="2">
    <source>
        <dbReference type="Proteomes" id="UP000215305"/>
    </source>
</evidence>
<reference evidence="1" key="1">
    <citation type="submission" date="2018-08" db="EMBL/GenBank/DDBJ databases">
        <title>Draft genome sequence of azole-resistant Aspergillus thermomutatus (Neosartorya pseudofischeri) strain HMR AF 39, isolated from a human nasal aspirate.</title>
        <authorList>
            <person name="Parent-Michaud M."/>
            <person name="Dufresne P.J."/>
            <person name="Fournier E."/>
            <person name="Martineau C."/>
            <person name="Moreira S."/>
            <person name="Perkins V."/>
            <person name="De Repentigny L."/>
            <person name="Dufresne S.F."/>
        </authorList>
    </citation>
    <scope>NUCLEOTIDE SEQUENCE [LARGE SCALE GENOMIC DNA]</scope>
    <source>
        <strain evidence="1">HMR AF 39</strain>
    </source>
</reference>
<dbReference type="Proteomes" id="UP000215305">
    <property type="component" value="Unassembled WGS sequence"/>
</dbReference>
<dbReference type="GeneID" id="38127010"/>
<dbReference type="InterPro" id="IPR032675">
    <property type="entry name" value="LRR_dom_sf"/>
</dbReference>
<dbReference type="RefSeq" id="XP_026613910.1">
    <property type="nucleotide sequence ID" value="XM_026758655.1"/>
</dbReference>